<organism evidence="1 2">
    <name type="scientific">Calidithermus terrae</name>
    <dbReference type="NCBI Taxonomy" id="1408545"/>
    <lineage>
        <taxon>Bacteria</taxon>
        <taxon>Thermotogati</taxon>
        <taxon>Deinococcota</taxon>
        <taxon>Deinococci</taxon>
        <taxon>Thermales</taxon>
        <taxon>Thermaceae</taxon>
        <taxon>Calidithermus</taxon>
    </lineage>
</organism>
<dbReference type="Proteomes" id="UP000265715">
    <property type="component" value="Unassembled WGS sequence"/>
</dbReference>
<comment type="caution">
    <text evidence="1">The sequence shown here is derived from an EMBL/GenBank/DDBJ whole genome shotgun (WGS) entry which is preliminary data.</text>
</comment>
<dbReference type="EMBL" id="QXDL01000163">
    <property type="protein sequence ID" value="RIH81573.1"/>
    <property type="molecule type" value="Genomic_DNA"/>
</dbReference>
<evidence type="ECO:0008006" key="3">
    <source>
        <dbReference type="Google" id="ProtNLM"/>
    </source>
</evidence>
<name>A0A399EDF6_9DEIN</name>
<sequence>MSSPFRSIVVTTALTGLLAACGGQQPPHNGKPMTPEAAKAAATVALRDLSLGSSLVRGPSGIVPQSAAKAGLNARVLGGLEGLGIPMRQALEAGCEVKVEPLPFTDKDADLVPAGATLKVDCALDHNGYSYAFKGTLRVEDNDDNFKDSGFRLSFQGFSDKATKGDYSVERSFDGSFALDSKDPALYKLDKNYVLTSKQTKAGQTNTLGATFDTTETYAPDDPSKPVLAGDFAVDKDKPGTLTVQKNSDVYNWNWYTDPTLHYTLSCAAVTGEGVWIPFDEGAVVYTYSDSKGQSANLRLEFTGCGSYTLTLDGKVIN</sequence>
<accession>A0A399EDF6</accession>
<proteinExistence type="predicted"/>
<dbReference type="RefSeq" id="WP_147372846.1">
    <property type="nucleotide sequence ID" value="NZ_QXDL01000163.1"/>
</dbReference>
<gene>
    <name evidence="1" type="ORF">Mterra_03078</name>
</gene>
<dbReference type="OrthoDB" id="25567at2"/>
<dbReference type="PROSITE" id="PS51257">
    <property type="entry name" value="PROKAR_LIPOPROTEIN"/>
    <property type="match status" value="1"/>
</dbReference>
<evidence type="ECO:0000313" key="1">
    <source>
        <dbReference type="EMBL" id="RIH81573.1"/>
    </source>
</evidence>
<protein>
    <recommendedName>
        <fullName evidence="3">Lipoprotein</fullName>
    </recommendedName>
</protein>
<dbReference type="AlphaFoldDB" id="A0A399EDF6"/>
<keyword evidence="2" id="KW-1185">Reference proteome</keyword>
<reference evidence="1 2" key="1">
    <citation type="submission" date="2018-08" db="EMBL/GenBank/DDBJ databases">
        <title>Meiothermus terrae DSM 26712 genome sequencing project.</title>
        <authorList>
            <person name="Da Costa M.S."/>
            <person name="Albuquerque L."/>
            <person name="Raposo P."/>
            <person name="Froufe H.J.C."/>
            <person name="Barroso C.S."/>
            <person name="Egas C."/>
        </authorList>
    </citation>
    <scope>NUCLEOTIDE SEQUENCE [LARGE SCALE GENOMIC DNA]</scope>
    <source>
        <strain evidence="1 2">DSM 26712</strain>
    </source>
</reference>
<evidence type="ECO:0000313" key="2">
    <source>
        <dbReference type="Proteomes" id="UP000265715"/>
    </source>
</evidence>